<dbReference type="HOGENOM" id="CLU_1165904_0_0_1"/>
<dbReference type="GeneID" id="35406278"/>
<dbReference type="VEuPathDB" id="FungiDB:FFUJ_12822"/>
<evidence type="ECO:0008006" key="4">
    <source>
        <dbReference type="Google" id="ProtNLM"/>
    </source>
</evidence>
<dbReference type="EMBL" id="HF679030">
    <property type="protein sequence ID" value="CCT72925.1"/>
    <property type="molecule type" value="Genomic_DNA"/>
</dbReference>
<feature type="region of interest" description="Disordered" evidence="1">
    <location>
        <begin position="151"/>
        <end position="179"/>
    </location>
</feature>
<dbReference type="AlphaFoldDB" id="S0EE38"/>
<sequence>MCKELVHDSNRERGRAPLPTRCIRVDKSTSLPNRLNYSLEETGGRLGEYVSLSHRWSNPETPRSSTYLRNYHRLVALSGVAQEFTTQESSTKLVCRLRPWCLGTDLLWKQDTAGIHSRYIEFPSWSWASVNTSVSWIRTGDATDSFSALSVSSTPGGRATSSAKTGGNSTSPTSTPSGTALQAIATPSFALEASMNTLNIRCRLLTVSFGSVLEEKSRDLVLRASRYPTEELPSTRQP</sequence>
<reference evidence="3" key="1">
    <citation type="journal article" date="2013" name="PLoS Pathog.">
        <title>Deciphering the cryptic genome: genome-wide analyses of the rice pathogen Fusarium fujikuroi reveal complex regulation of secondary metabolism and novel metabolites.</title>
        <authorList>
            <person name="Wiemann P."/>
            <person name="Sieber C.M."/>
            <person name="von Bargen K.W."/>
            <person name="Studt L."/>
            <person name="Niehaus E.M."/>
            <person name="Espino J.J."/>
            <person name="Huss K."/>
            <person name="Michielse C.B."/>
            <person name="Albermann S."/>
            <person name="Wagner D."/>
            <person name="Bergner S.V."/>
            <person name="Connolly L.R."/>
            <person name="Fischer A."/>
            <person name="Reuter G."/>
            <person name="Kleigrewe K."/>
            <person name="Bald T."/>
            <person name="Wingfield B.D."/>
            <person name="Ophir R."/>
            <person name="Freeman S."/>
            <person name="Hippler M."/>
            <person name="Smith K.M."/>
            <person name="Brown D.W."/>
            <person name="Proctor R.H."/>
            <person name="Munsterkotter M."/>
            <person name="Freitag M."/>
            <person name="Humpf H.U."/>
            <person name="Guldener U."/>
            <person name="Tudzynski B."/>
        </authorList>
    </citation>
    <scope>NUCLEOTIDE SEQUENCE [LARGE SCALE GENOMIC DNA]</scope>
    <source>
        <strain evidence="3">CBS 195.34 / IMI 58289 / NRRL A-6831</strain>
    </source>
</reference>
<proteinExistence type="predicted"/>
<organism evidence="2 3">
    <name type="scientific">Gibberella fujikuroi (strain CBS 195.34 / IMI 58289 / NRRL A-6831)</name>
    <name type="common">Bakanae and foot rot disease fungus</name>
    <name type="synonym">Fusarium fujikuroi</name>
    <dbReference type="NCBI Taxonomy" id="1279085"/>
    <lineage>
        <taxon>Eukaryota</taxon>
        <taxon>Fungi</taxon>
        <taxon>Dikarya</taxon>
        <taxon>Ascomycota</taxon>
        <taxon>Pezizomycotina</taxon>
        <taxon>Sordariomycetes</taxon>
        <taxon>Hypocreomycetidae</taxon>
        <taxon>Hypocreales</taxon>
        <taxon>Nectriaceae</taxon>
        <taxon>Fusarium</taxon>
        <taxon>Fusarium fujikuroi species complex</taxon>
    </lineage>
</organism>
<feature type="compositionally biased region" description="Low complexity" evidence="1">
    <location>
        <begin position="165"/>
        <end position="179"/>
    </location>
</feature>
<evidence type="ECO:0000313" key="3">
    <source>
        <dbReference type="Proteomes" id="UP000016800"/>
    </source>
</evidence>
<evidence type="ECO:0000313" key="2">
    <source>
        <dbReference type="EMBL" id="CCT72925.1"/>
    </source>
</evidence>
<dbReference type="Proteomes" id="UP000016800">
    <property type="component" value="Chromosome VIII"/>
</dbReference>
<dbReference type="RefSeq" id="XP_023435003.1">
    <property type="nucleotide sequence ID" value="XM_023582474.1"/>
</dbReference>
<evidence type="ECO:0000256" key="1">
    <source>
        <dbReference type="SAM" id="MobiDB-lite"/>
    </source>
</evidence>
<gene>
    <name evidence="2" type="ORF">FFUJ_12822</name>
</gene>
<feature type="compositionally biased region" description="Polar residues" evidence="1">
    <location>
        <begin position="151"/>
        <end position="164"/>
    </location>
</feature>
<accession>S0EE38</accession>
<protein>
    <recommendedName>
        <fullName evidence="4">Heterokaryon incompatibility domain-containing protein</fullName>
    </recommendedName>
</protein>
<keyword evidence="3" id="KW-1185">Reference proteome</keyword>
<name>S0EE38_GIBF5</name>